<dbReference type="EMBL" id="JNBR01001513">
    <property type="protein sequence ID" value="OQR86334.1"/>
    <property type="molecule type" value="Genomic_DNA"/>
</dbReference>
<dbReference type="InterPro" id="IPR050185">
    <property type="entry name" value="Ub_carboxyl-term_hydrolase"/>
</dbReference>
<feature type="compositionally biased region" description="Basic residues" evidence="12">
    <location>
        <begin position="14"/>
        <end position="25"/>
    </location>
</feature>
<dbReference type="Pfam" id="PF00443">
    <property type="entry name" value="UCH"/>
    <property type="match status" value="1"/>
</dbReference>
<evidence type="ECO:0000259" key="15">
    <source>
        <dbReference type="PROSITE" id="PS51283"/>
    </source>
</evidence>
<feature type="domain" description="MYND-type" evidence="14">
    <location>
        <begin position="230"/>
        <end position="266"/>
    </location>
</feature>
<evidence type="ECO:0000259" key="13">
    <source>
        <dbReference type="PROSITE" id="PS50235"/>
    </source>
</evidence>
<comment type="similarity">
    <text evidence="2 11">Belongs to the peptidase C19 family.</text>
</comment>
<dbReference type="InterPro" id="IPR001394">
    <property type="entry name" value="Peptidase_C19_UCH"/>
</dbReference>
<accession>A0A1V9YKT0</accession>
<dbReference type="Gene3D" id="6.10.140.2220">
    <property type="match status" value="1"/>
</dbReference>
<feature type="region of interest" description="Disordered" evidence="12">
    <location>
        <begin position="1"/>
        <end position="36"/>
    </location>
</feature>
<dbReference type="InterPro" id="IPR038765">
    <property type="entry name" value="Papain-like_cys_pep_sf"/>
</dbReference>
<dbReference type="Pfam" id="PF06337">
    <property type="entry name" value="DUSP"/>
    <property type="match status" value="1"/>
</dbReference>
<dbReference type="InterPro" id="IPR035927">
    <property type="entry name" value="DUSP-like_sf"/>
</dbReference>
<dbReference type="GO" id="GO:0004843">
    <property type="term" value="F:cysteine-type deubiquitinase activity"/>
    <property type="evidence" value="ECO:0007669"/>
    <property type="project" value="UniProtKB-UniRule"/>
</dbReference>
<comment type="catalytic activity">
    <reaction evidence="1 11">
        <text>Thiol-dependent hydrolysis of ester, thioester, amide, peptide and isopeptide bonds formed by the C-terminal Gly of ubiquitin (a 76-residue protein attached to proteins as an intracellular targeting signal).</text>
        <dbReference type="EC" id="3.4.19.12"/>
    </reaction>
</comment>
<dbReference type="PROSITE" id="PS50235">
    <property type="entry name" value="USP_3"/>
    <property type="match status" value="1"/>
</dbReference>
<dbReference type="CDD" id="cd02674">
    <property type="entry name" value="Peptidase_C19R"/>
    <property type="match status" value="1"/>
</dbReference>
<keyword evidence="5 10" id="KW-0863">Zinc-finger</keyword>
<reference evidence="16 17" key="1">
    <citation type="journal article" date="2014" name="Genome Biol. Evol.">
        <title>The secreted proteins of Achlya hypogyna and Thraustotheca clavata identify the ancestral oomycete secretome and reveal gene acquisitions by horizontal gene transfer.</title>
        <authorList>
            <person name="Misner I."/>
            <person name="Blouin N."/>
            <person name="Leonard G."/>
            <person name="Richards T.A."/>
            <person name="Lane C.E."/>
        </authorList>
    </citation>
    <scope>NUCLEOTIDE SEQUENCE [LARGE SCALE GENOMIC DNA]</scope>
    <source>
        <strain evidence="16 17">ATCC 48635</strain>
    </source>
</reference>
<dbReference type="PANTHER" id="PTHR21646:SF24">
    <property type="entry name" value="UBIQUITIN CARBOXYL-TERMINAL HYDROLASE"/>
    <property type="match status" value="1"/>
</dbReference>
<evidence type="ECO:0000313" key="17">
    <source>
        <dbReference type="Proteomes" id="UP000243579"/>
    </source>
</evidence>
<evidence type="ECO:0000256" key="2">
    <source>
        <dbReference type="ARBA" id="ARBA00009085"/>
    </source>
</evidence>
<dbReference type="EC" id="3.4.19.12" evidence="11"/>
<dbReference type="PROSITE" id="PS50865">
    <property type="entry name" value="ZF_MYND_2"/>
    <property type="match status" value="1"/>
</dbReference>
<dbReference type="GO" id="GO:0006508">
    <property type="term" value="P:proteolysis"/>
    <property type="evidence" value="ECO:0007669"/>
    <property type="project" value="UniProtKB-KW"/>
</dbReference>
<evidence type="ECO:0000256" key="12">
    <source>
        <dbReference type="SAM" id="MobiDB-lite"/>
    </source>
</evidence>
<feature type="domain" description="DUSP" evidence="15">
    <location>
        <begin position="60"/>
        <end position="183"/>
    </location>
</feature>
<evidence type="ECO:0000256" key="8">
    <source>
        <dbReference type="ARBA" id="ARBA00022807"/>
    </source>
</evidence>
<evidence type="ECO:0000256" key="6">
    <source>
        <dbReference type="ARBA" id="ARBA00022786"/>
    </source>
</evidence>
<dbReference type="PANTHER" id="PTHR21646">
    <property type="entry name" value="UBIQUITIN CARBOXYL-TERMINAL HYDROLASE"/>
    <property type="match status" value="1"/>
</dbReference>
<keyword evidence="8 11" id="KW-0788">Thiol protease</keyword>
<evidence type="ECO:0000256" key="5">
    <source>
        <dbReference type="ARBA" id="ARBA00022771"/>
    </source>
</evidence>
<evidence type="ECO:0000313" key="16">
    <source>
        <dbReference type="EMBL" id="OQR86334.1"/>
    </source>
</evidence>
<sequence>MVEVELSEQEQLKAAKRKNRKKAKKRDSDSPQDVETLPVYRIERPNVAETLVPVKEAPIPTAAQQKEIIQSLMLQSQQHGMKVGEKFYVIAYKWWESWCEYTGYSAGSNESPTAPAAALSSKPPTINNKPLLDPACNMIDSVVGSTLLPGLVDHSDYFLVPAEVWSALLIWYGGGPAICRFVVGVGEPQSPQYFTRVEVYPEVGTDSSSDVDMESDDAVLPAPAPPTSKCVVCARPSRSRCGLCKTNSYCSKGCQSAHWKFHKTVCKTLQNNGSASMVEIHGRRGQTGLRNLGNTCFMNAALQCLSHTPVLTTHFLSNKYQEDLNKDNVLGTGGQLATEYALLLKELWFGTATSVTPSTLKRSLARYAPQFSGYQQHDAQELLAYLLDGLHEDVNRVLKKPYIEIQESNGTQPDEVIAKQAWHNHCMRNQSIFVEEMQGQFKSTVVCPTCARISITFDPFNVIQLELPNDANRYLEVLSVPHLTQTMHLDKTVHLGPTQFRVAVPKRGSVTHVKKALEAFGCIKKQYVLCDVYQSMVYRVLPDAERVARIRSDDRLVCYDVPPGSGVVFCYHRKGDSLPAPLFGDPILLSYTPTTTCEEFMWSLVYQVIPLVALDESEGGAKKAHVRLLKLLAKHVFLANQDGANVPGAVSLDDWNAFQPGATMASVGLSDCAYFAIDWTGDLKYNGPSIDIHASAVQVKATKTNGLTLADCFKKFTSPEELDEDNLWYCNVCKEQRQATKTMELYKLPNVLILSLKRFEYRNEVVREKLDMMVDFPLEGLDMAPFCLSTKEGMVYDLYAVTNHYGSMGFGHYTAYAKDHDTNLWYTFDDSSVTPVSAAQTVSNAAYILYYKRREA</sequence>
<dbReference type="GO" id="GO:0008270">
    <property type="term" value="F:zinc ion binding"/>
    <property type="evidence" value="ECO:0007669"/>
    <property type="project" value="UniProtKB-KW"/>
</dbReference>
<organism evidence="16 17">
    <name type="scientific">Achlya hypogyna</name>
    <name type="common">Oomycete</name>
    <name type="synonym">Protoachlya hypogyna</name>
    <dbReference type="NCBI Taxonomy" id="1202772"/>
    <lineage>
        <taxon>Eukaryota</taxon>
        <taxon>Sar</taxon>
        <taxon>Stramenopiles</taxon>
        <taxon>Oomycota</taxon>
        <taxon>Saprolegniomycetes</taxon>
        <taxon>Saprolegniales</taxon>
        <taxon>Achlyaceae</taxon>
        <taxon>Achlya</taxon>
    </lineage>
</organism>
<evidence type="ECO:0000256" key="10">
    <source>
        <dbReference type="PROSITE-ProRule" id="PRU00134"/>
    </source>
</evidence>
<dbReference type="SUPFAM" id="SSF143791">
    <property type="entry name" value="DUSP-like"/>
    <property type="match status" value="1"/>
</dbReference>
<dbReference type="Gene3D" id="3.90.70.10">
    <property type="entry name" value="Cysteine proteinases"/>
    <property type="match status" value="2"/>
</dbReference>
<evidence type="ECO:0000259" key="14">
    <source>
        <dbReference type="PROSITE" id="PS50865"/>
    </source>
</evidence>
<dbReference type="PROSITE" id="PS51283">
    <property type="entry name" value="DUSP"/>
    <property type="match status" value="1"/>
</dbReference>
<dbReference type="Gene3D" id="3.30.2230.10">
    <property type="entry name" value="DUSP-like"/>
    <property type="match status" value="1"/>
</dbReference>
<keyword evidence="9" id="KW-0862">Zinc</keyword>
<feature type="domain" description="USP" evidence="13">
    <location>
        <begin position="287"/>
        <end position="854"/>
    </location>
</feature>
<dbReference type="InterPro" id="IPR006615">
    <property type="entry name" value="Pept_C19_DUSP"/>
</dbReference>
<evidence type="ECO:0000256" key="7">
    <source>
        <dbReference type="ARBA" id="ARBA00022801"/>
    </source>
</evidence>
<evidence type="ECO:0000256" key="1">
    <source>
        <dbReference type="ARBA" id="ARBA00000707"/>
    </source>
</evidence>
<keyword evidence="3 11" id="KW-0645">Protease</keyword>
<dbReference type="GO" id="GO:0016579">
    <property type="term" value="P:protein deubiquitination"/>
    <property type="evidence" value="ECO:0007669"/>
    <property type="project" value="InterPro"/>
</dbReference>
<dbReference type="STRING" id="1202772.A0A1V9YKT0"/>
<keyword evidence="4" id="KW-0479">Metal-binding</keyword>
<dbReference type="AlphaFoldDB" id="A0A1V9YKT0"/>
<comment type="caution">
    <text evidence="16">The sequence shown here is derived from an EMBL/GenBank/DDBJ whole genome shotgun (WGS) entry which is preliminary data.</text>
</comment>
<dbReference type="SUPFAM" id="SSF144232">
    <property type="entry name" value="HIT/MYND zinc finger-like"/>
    <property type="match status" value="1"/>
</dbReference>
<keyword evidence="7 11" id="KW-0378">Hydrolase</keyword>
<evidence type="ECO:0000256" key="9">
    <source>
        <dbReference type="ARBA" id="ARBA00022833"/>
    </source>
</evidence>
<protein>
    <recommendedName>
        <fullName evidence="11">Ubiquitin carboxyl-terminal hydrolase</fullName>
        <ecNumber evidence="11">3.4.19.12</ecNumber>
    </recommendedName>
</protein>
<dbReference type="PROSITE" id="PS01360">
    <property type="entry name" value="ZF_MYND_1"/>
    <property type="match status" value="1"/>
</dbReference>
<gene>
    <name evidence="16" type="ORF">ACHHYP_10657</name>
</gene>
<dbReference type="SUPFAM" id="SSF54001">
    <property type="entry name" value="Cysteine proteinases"/>
    <property type="match status" value="1"/>
</dbReference>
<dbReference type="PROSITE" id="PS00972">
    <property type="entry name" value="USP_1"/>
    <property type="match status" value="1"/>
</dbReference>
<dbReference type="PROSITE" id="PS00973">
    <property type="entry name" value="USP_2"/>
    <property type="match status" value="1"/>
</dbReference>
<evidence type="ECO:0000256" key="11">
    <source>
        <dbReference type="RuleBase" id="RU366025"/>
    </source>
</evidence>
<keyword evidence="6 11" id="KW-0833">Ubl conjugation pathway</keyword>
<evidence type="ECO:0000256" key="3">
    <source>
        <dbReference type="ARBA" id="ARBA00022670"/>
    </source>
</evidence>
<proteinExistence type="inferred from homology"/>
<name>A0A1V9YKT0_ACHHY</name>
<dbReference type="Pfam" id="PF01753">
    <property type="entry name" value="zf-MYND"/>
    <property type="match status" value="1"/>
</dbReference>
<dbReference type="SMART" id="SM00695">
    <property type="entry name" value="DUSP"/>
    <property type="match status" value="1"/>
</dbReference>
<keyword evidence="17" id="KW-1185">Reference proteome</keyword>
<dbReference type="Proteomes" id="UP000243579">
    <property type="component" value="Unassembled WGS sequence"/>
</dbReference>
<dbReference type="InterPro" id="IPR002893">
    <property type="entry name" value="Znf_MYND"/>
</dbReference>
<dbReference type="OrthoDB" id="265776at2759"/>
<dbReference type="InterPro" id="IPR028889">
    <property type="entry name" value="USP"/>
</dbReference>
<dbReference type="InterPro" id="IPR018200">
    <property type="entry name" value="USP_CS"/>
</dbReference>
<evidence type="ECO:0000256" key="4">
    <source>
        <dbReference type="ARBA" id="ARBA00022723"/>
    </source>
</evidence>